<evidence type="ECO:0000313" key="2">
    <source>
        <dbReference type="EMBL" id="KAG7290727.1"/>
    </source>
</evidence>
<evidence type="ECO:0000313" key="3">
    <source>
        <dbReference type="Proteomes" id="UP001197093"/>
    </source>
</evidence>
<proteinExistence type="predicted"/>
<accession>A0AAD4F087</accession>
<feature type="compositionally biased region" description="Basic and acidic residues" evidence="1">
    <location>
        <begin position="94"/>
        <end position="103"/>
    </location>
</feature>
<dbReference type="Proteomes" id="UP001197093">
    <property type="component" value="Unassembled WGS sequence"/>
</dbReference>
<dbReference type="AlphaFoldDB" id="A0AAD4F087"/>
<gene>
    <name evidence="2" type="ORF">NEMBOFW57_000730</name>
</gene>
<dbReference type="EMBL" id="JAHCVI010000001">
    <property type="protein sequence ID" value="KAG7290727.1"/>
    <property type="molecule type" value="Genomic_DNA"/>
</dbReference>
<sequence length="131" mass="14000">MPAGGRTADADAPDTASIPPTTSLVSLFESKRGGEDMDPVKRRGPPPRESPDLVKQKPKPKPKPKLSTDLGRPNVVIGSNKSSQSVTEKGAAGEQHDDEDRWSSKASLDTTVAFAYPGPFIEHHLTSIKEA</sequence>
<feature type="compositionally biased region" description="Polar residues" evidence="1">
    <location>
        <begin position="77"/>
        <end position="87"/>
    </location>
</feature>
<comment type="caution">
    <text evidence="2">The sequence shown here is derived from an EMBL/GenBank/DDBJ whole genome shotgun (WGS) entry which is preliminary data.</text>
</comment>
<feature type="region of interest" description="Disordered" evidence="1">
    <location>
        <begin position="1"/>
        <end position="104"/>
    </location>
</feature>
<keyword evidence="3" id="KW-1185">Reference proteome</keyword>
<name>A0AAD4F087_9PEZI</name>
<feature type="compositionally biased region" description="Basic and acidic residues" evidence="1">
    <location>
        <begin position="29"/>
        <end position="41"/>
    </location>
</feature>
<protein>
    <submittedName>
        <fullName evidence="2">Uncharacterized protein</fullName>
    </submittedName>
</protein>
<evidence type="ECO:0000256" key="1">
    <source>
        <dbReference type="SAM" id="MobiDB-lite"/>
    </source>
</evidence>
<organism evidence="2 3">
    <name type="scientific">Staphylotrichum longicolle</name>
    <dbReference type="NCBI Taxonomy" id="669026"/>
    <lineage>
        <taxon>Eukaryota</taxon>
        <taxon>Fungi</taxon>
        <taxon>Dikarya</taxon>
        <taxon>Ascomycota</taxon>
        <taxon>Pezizomycotina</taxon>
        <taxon>Sordariomycetes</taxon>
        <taxon>Sordariomycetidae</taxon>
        <taxon>Sordariales</taxon>
        <taxon>Chaetomiaceae</taxon>
        <taxon>Staphylotrichum</taxon>
    </lineage>
</organism>
<reference evidence="2" key="1">
    <citation type="submission" date="2023-02" db="EMBL/GenBank/DDBJ databases">
        <authorList>
            <person name="Palmer J.M."/>
        </authorList>
    </citation>
    <scope>NUCLEOTIDE SEQUENCE</scope>
    <source>
        <strain evidence="2">FW57</strain>
    </source>
</reference>